<dbReference type="EMBL" id="KV426078">
    <property type="protein sequence ID" value="KZV89216.1"/>
    <property type="molecule type" value="Genomic_DNA"/>
</dbReference>
<reference evidence="1 2" key="1">
    <citation type="journal article" date="2016" name="Mol. Biol. Evol.">
        <title>Comparative Genomics of Early-Diverging Mushroom-Forming Fungi Provides Insights into the Origins of Lignocellulose Decay Capabilities.</title>
        <authorList>
            <person name="Nagy L.G."/>
            <person name="Riley R."/>
            <person name="Tritt A."/>
            <person name="Adam C."/>
            <person name="Daum C."/>
            <person name="Floudas D."/>
            <person name="Sun H."/>
            <person name="Yadav J.S."/>
            <person name="Pangilinan J."/>
            <person name="Larsson K.H."/>
            <person name="Matsuura K."/>
            <person name="Barry K."/>
            <person name="Labutti K."/>
            <person name="Kuo R."/>
            <person name="Ohm R.A."/>
            <person name="Bhattacharya S.S."/>
            <person name="Shirouzu T."/>
            <person name="Yoshinaga Y."/>
            <person name="Martin F.M."/>
            <person name="Grigoriev I.V."/>
            <person name="Hibbett D.S."/>
        </authorList>
    </citation>
    <scope>NUCLEOTIDE SEQUENCE [LARGE SCALE GENOMIC DNA]</scope>
    <source>
        <strain evidence="1 2">HHB12029</strain>
    </source>
</reference>
<keyword evidence="2" id="KW-1185">Reference proteome</keyword>
<name>A0A165FM52_EXIGL</name>
<dbReference type="PROSITE" id="PS51257">
    <property type="entry name" value="PROKAR_LIPOPROTEIN"/>
    <property type="match status" value="1"/>
</dbReference>
<organism evidence="1 2">
    <name type="scientific">Exidia glandulosa HHB12029</name>
    <dbReference type="NCBI Taxonomy" id="1314781"/>
    <lineage>
        <taxon>Eukaryota</taxon>
        <taxon>Fungi</taxon>
        <taxon>Dikarya</taxon>
        <taxon>Basidiomycota</taxon>
        <taxon>Agaricomycotina</taxon>
        <taxon>Agaricomycetes</taxon>
        <taxon>Auriculariales</taxon>
        <taxon>Exidiaceae</taxon>
        <taxon>Exidia</taxon>
    </lineage>
</organism>
<accession>A0A165FM52</accession>
<protein>
    <submittedName>
        <fullName evidence="1">Uncharacterized protein</fullName>
    </submittedName>
</protein>
<dbReference type="OrthoDB" id="10618315at2759"/>
<evidence type="ECO:0000313" key="1">
    <source>
        <dbReference type="EMBL" id="KZV89216.1"/>
    </source>
</evidence>
<evidence type="ECO:0000313" key="2">
    <source>
        <dbReference type="Proteomes" id="UP000077266"/>
    </source>
</evidence>
<dbReference type="Proteomes" id="UP000077266">
    <property type="component" value="Unassembled WGS sequence"/>
</dbReference>
<dbReference type="InParanoid" id="A0A165FM52"/>
<dbReference type="AlphaFoldDB" id="A0A165FM52"/>
<sequence length="75" mass="8794">MHVALSRTFLFRNHYVRRWHNGTNCVALSSCMSRFARRIIGQGCTHSVRVTSSWETRERGREFDSVRSIEFRGSC</sequence>
<gene>
    <name evidence="1" type="ORF">EXIGLDRAFT_149406</name>
</gene>
<proteinExistence type="predicted"/>